<dbReference type="Gene3D" id="1.10.8.60">
    <property type="match status" value="1"/>
</dbReference>
<evidence type="ECO:0000256" key="3">
    <source>
        <dbReference type="ARBA" id="ARBA00022833"/>
    </source>
</evidence>
<keyword evidence="10" id="KW-0645">Protease</keyword>
<dbReference type="PROSITE" id="PS51902">
    <property type="entry name" value="CLPX_ZB"/>
    <property type="match status" value="1"/>
</dbReference>
<reference evidence="10 11" key="1">
    <citation type="submission" date="2017-08" db="EMBL/GenBank/DDBJ databases">
        <title>Draft genome sequence of filamentous cyanobacterium Calothrix elsteri CCALA 953.</title>
        <authorList>
            <person name="Gagunashvili A.N."/>
            <person name="Elster J."/>
            <person name="Andresson O.S."/>
        </authorList>
    </citation>
    <scope>NUCLEOTIDE SEQUENCE [LARGE SCALE GENOMIC DNA]</scope>
    <source>
        <strain evidence="10 11">CCALA 953</strain>
    </source>
</reference>
<evidence type="ECO:0000256" key="6">
    <source>
        <dbReference type="HAMAP-Rule" id="MF_00175"/>
    </source>
</evidence>
<gene>
    <name evidence="6" type="primary">clpX</name>
    <name evidence="10" type="ORF">CK510_08350</name>
</gene>
<feature type="binding site" evidence="6 7">
    <location>
        <position position="35"/>
    </location>
    <ligand>
        <name>Zn(2+)</name>
        <dbReference type="ChEBI" id="CHEBI:29105"/>
    </ligand>
</feature>
<dbReference type="InterPro" id="IPR027417">
    <property type="entry name" value="P-loop_NTPase"/>
</dbReference>
<dbReference type="GO" id="GO:0051603">
    <property type="term" value="P:proteolysis involved in protein catabolic process"/>
    <property type="evidence" value="ECO:0007669"/>
    <property type="project" value="TreeGrafter"/>
</dbReference>
<dbReference type="InterPro" id="IPR003593">
    <property type="entry name" value="AAA+_ATPase"/>
</dbReference>
<dbReference type="InterPro" id="IPR059188">
    <property type="entry name" value="Znf_CLPX-like"/>
</dbReference>
<dbReference type="SMART" id="SM00994">
    <property type="entry name" value="zf-C4_ClpX"/>
    <property type="match status" value="1"/>
</dbReference>
<dbReference type="PANTHER" id="PTHR48102">
    <property type="entry name" value="ATP-DEPENDENT CLP PROTEASE ATP-BINDING SUBUNIT CLPX-LIKE, MITOCHONDRIAL-RELATED"/>
    <property type="match status" value="1"/>
</dbReference>
<feature type="binding site" evidence="6 7">
    <location>
        <position position="10"/>
    </location>
    <ligand>
        <name>Zn(2+)</name>
        <dbReference type="ChEBI" id="CHEBI:29105"/>
    </ligand>
</feature>
<dbReference type="SMART" id="SM01086">
    <property type="entry name" value="ClpB_D2-small"/>
    <property type="match status" value="1"/>
</dbReference>
<keyword evidence="11" id="KW-1185">Reference proteome</keyword>
<protein>
    <recommendedName>
        <fullName evidence="6">ATP-dependent Clp protease ATP-binding subunit ClpX</fullName>
    </recommendedName>
</protein>
<dbReference type="Pfam" id="PF06689">
    <property type="entry name" value="zf-C4_ClpX"/>
    <property type="match status" value="1"/>
</dbReference>
<evidence type="ECO:0000313" key="10">
    <source>
        <dbReference type="EMBL" id="PAX58081.1"/>
    </source>
</evidence>
<dbReference type="NCBIfam" id="NF003745">
    <property type="entry name" value="PRK05342.1"/>
    <property type="match status" value="1"/>
</dbReference>
<dbReference type="GO" id="GO:0140662">
    <property type="term" value="F:ATP-dependent protein folding chaperone"/>
    <property type="evidence" value="ECO:0007669"/>
    <property type="project" value="InterPro"/>
</dbReference>
<dbReference type="InterPro" id="IPR003959">
    <property type="entry name" value="ATPase_AAA_core"/>
</dbReference>
<keyword evidence="1 6" id="KW-0479">Metal-binding</keyword>
<evidence type="ECO:0000256" key="4">
    <source>
        <dbReference type="ARBA" id="ARBA00022840"/>
    </source>
</evidence>
<keyword evidence="2 6" id="KW-0547">Nucleotide-binding</keyword>
<keyword evidence="4 6" id="KW-0067">ATP-binding</keyword>
<evidence type="ECO:0000259" key="9">
    <source>
        <dbReference type="PROSITE" id="PS51902"/>
    </source>
</evidence>
<dbReference type="GO" id="GO:0051082">
    <property type="term" value="F:unfolded protein binding"/>
    <property type="evidence" value="ECO:0007669"/>
    <property type="project" value="UniProtKB-UniRule"/>
</dbReference>
<dbReference type="PANTHER" id="PTHR48102:SF7">
    <property type="entry name" value="ATP-DEPENDENT CLP PROTEASE ATP-BINDING SUBUNIT CLPX-LIKE, MITOCHONDRIAL"/>
    <property type="match status" value="1"/>
</dbReference>
<comment type="function">
    <text evidence="6">ATP-dependent specificity component of the Clp protease. It directs the protease to specific substrates. Can perform chaperone functions in the absence of ClpP.</text>
</comment>
<dbReference type="CDD" id="cd19497">
    <property type="entry name" value="RecA-like_ClpX"/>
    <property type="match status" value="1"/>
</dbReference>
<name>A0A2A2TL61_9CYAN</name>
<keyword evidence="5 6" id="KW-0143">Chaperone</keyword>
<evidence type="ECO:0000256" key="8">
    <source>
        <dbReference type="SAM" id="MobiDB-lite"/>
    </source>
</evidence>
<dbReference type="RefSeq" id="WP_095721272.1">
    <property type="nucleotide sequence ID" value="NZ_NTFS01000064.1"/>
</dbReference>
<dbReference type="Proteomes" id="UP000218238">
    <property type="component" value="Unassembled WGS sequence"/>
</dbReference>
<dbReference type="Pfam" id="PF10431">
    <property type="entry name" value="ClpB_D2-small"/>
    <property type="match status" value="1"/>
</dbReference>
<dbReference type="InterPro" id="IPR050052">
    <property type="entry name" value="ATP-dep_Clp_protease_ClpX"/>
</dbReference>
<evidence type="ECO:0000256" key="7">
    <source>
        <dbReference type="PROSITE-ProRule" id="PRU01250"/>
    </source>
</evidence>
<dbReference type="Gene3D" id="6.20.220.10">
    <property type="entry name" value="ClpX chaperone, C4-type zinc finger domain"/>
    <property type="match status" value="1"/>
</dbReference>
<dbReference type="HAMAP" id="MF_00175">
    <property type="entry name" value="ClpX"/>
    <property type="match status" value="1"/>
</dbReference>
<dbReference type="SMART" id="SM00382">
    <property type="entry name" value="AAA"/>
    <property type="match status" value="1"/>
</dbReference>
<dbReference type="FunFam" id="1.10.8.60:FF:000002">
    <property type="entry name" value="ATP-dependent Clp protease ATP-binding subunit ClpX"/>
    <property type="match status" value="1"/>
</dbReference>
<feature type="domain" description="ClpX-type ZB" evidence="9">
    <location>
        <begin position="1"/>
        <end position="51"/>
    </location>
</feature>
<feature type="binding site" evidence="6">
    <location>
        <begin position="145"/>
        <end position="152"/>
    </location>
    <ligand>
        <name>ATP</name>
        <dbReference type="ChEBI" id="CHEBI:30616"/>
    </ligand>
</feature>
<dbReference type="InterPro" id="IPR004487">
    <property type="entry name" value="Clp_protease_ATP-bd_su_ClpX"/>
</dbReference>
<evidence type="ECO:0000313" key="11">
    <source>
        <dbReference type="Proteomes" id="UP000218238"/>
    </source>
</evidence>
<proteinExistence type="inferred from homology"/>
<sequence>MSKYDSHLKCSFCGKSQEQVRKLIAGPGVYICDECVDLCNEILDEELLDTNGAVATPPAPRSEQPQKQRRTRSSNLSFNQIPKPREIKKYLDEHVIGQDEAKKVLSVAVYNHYKRLAIIQSKGNSKTSTDDAVELQKSNILLIGPTGCGKTLLAQTLAKILDVPFAVADATTLTEAGYVGEDVENILLRLLQVADLDVEEAQRGIIYIDEIDKIARKSENPSITRDVSGEGVQQALLKMLEGTVANVPPQGGRKHPYQDCIQIDTSNILFVCGGAFVGLEKVVEQRTGRKSMGFVQPGEGQSKEKRIADTLHHLEPDDLVKFGMIPEFIGRVPMVAVVDPLDEETLMAILTQPRSALVKQYQKLLNMDNVQLEFKPEALRAIAQEAYRRKTGARALRGIIEELMLDVMYEMPSRKDVGHCSITREMVEKRSTAELIVHPSSLPKPESA</sequence>
<dbReference type="GO" id="GO:0046983">
    <property type="term" value="F:protein dimerization activity"/>
    <property type="evidence" value="ECO:0007669"/>
    <property type="project" value="UniProtKB-UniRule"/>
</dbReference>
<accession>A0A2A2TL61</accession>
<dbReference type="InterPro" id="IPR046425">
    <property type="entry name" value="ClpX_bact"/>
</dbReference>
<dbReference type="GO" id="GO:0051301">
    <property type="term" value="P:cell division"/>
    <property type="evidence" value="ECO:0007669"/>
    <property type="project" value="TreeGrafter"/>
</dbReference>
<evidence type="ECO:0000256" key="2">
    <source>
        <dbReference type="ARBA" id="ARBA00022741"/>
    </source>
</evidence>
<evidence type="ECO:0000256" key="1">
    <source>
        <dbReference type="ARBA" id="ARBA00022723"/>
    </source>
</evidence>
<feature type="binding site" evidence="6 7">
    <location>
        <position position="13"/>
    </location>
    <ligand>
        <name>Zn(2+)</name>
        <dbReference type="ChEBI" id="CHEBI:29105"/>
    </ligand>
</feature>
<dbReference type="SUPFAM" id="SSF52540">
    <property type="entry name" value="P-loop containing nucleoside triphosphate hydrolases"/>
    <property type="match status" value="1"/>
</dbReference>
<dbReference type="OrthoDB" id="9804062at2"/>
<dbReference type="AlphaFoldDB" id="A0A2A2TL61"/>
<keyword evidence="10" id="KW-0378">Hydrolase</keyword>
<dbReference type="EMBL" id="NTFS01000064">
    <property type="protein sequence ID" value="PAX58081.1"/>
    <property type="molecule type" value="Genomic_DNA"/>
</dbReference>
<dbReference type="GO" id="GO:0005524">
    <property type="term" value="F:ATP binding"/>
    <property type="evidence" value="ECO:0007669"/>
    <property type="project" value="UniProtKB-UniRule"/>
</dbReference>
<feature type="region of interest" description="Disordered" evidence="8">
    <location>
        <begin position="52"/>
        <end position="78"/>
    </location>
</feature>
<feature type="binding site" evidence="6 7">
    <location>
        <position position="32"/>
    </location>
    <ligand>
        <name>Zn(2+)</name>
        <dbReference type="ChEBI" id="CHEBI:29105"/>
    </ligand>
</feature>
<dbReference type="InterPro" id="IPR010603">
    <property type="entry name" value="Znf_CppX_C4"/>
</dbReference>
<dbReference type="GO" id="GO:0009376">
    <property type="term" value="C:HslUV protease complex"/>
    <property type="evidence" value="ECO:0007669"/>
    <property type="project" value="TreeGrafter"/>
</dbReference>
<dbReference type="InterPro" id="IPR038366">
    <property type="entry name" value="Znf_CppX_C4_sf"/>
</dbReference>
<dbReference type="GO" id="GO:0008270">
    <property type="term" value="F:zinc ion binding"/>
    <property type="evidence" value="ECO:0007669"/>
    <property type="project" value="UniProtKB-UniRule"/>
</dbReference>
<dbReference type="Pfam" id="PF07724">
    <property type="entry name" value="AAA_2"/>
    <property type="match status" value="1"/>
</dbReference>
<comment type="subunit">
    <text evidence="6">Component of the ClpX-ClpP complex. Forms a hexameric ring that, in the presence of ATP, binds to fourteen ClpP subunits assembled into a disk-like structure with a central cavity, resembling the structure of eukaryotic proteasomes.</text>
</comment>
<organism evidence="10 11">
    <name type="scientific">Brunnivagina elsteri CCALA 953</name>
    <dbReference type="NCBI Taxonomy" id="987040"/>
    <lineage>
        <taxon>Bacteria</taxon>
        <taxon>Bacillati</taxon>
        <taxon>Cyanobacteriota</taxon>
        <taxon>Cyanophyceae</taxon>
        <taxon>Nostocales</taxon>
        <taxon>Calotrichaceae</taxon>
        <taxon>Brunnivagina</taxon>
    </lineage>
</organism>
<dbReference type="SUPFAM" id="SSF57716">
    <property type="entry name" value="Glucocorticoid receptor-like (DNA-binding domain)"/>
    <property type="match status" value="1"/>
</dbReference>
<dbReference type="InterPro" id="IPR019489">
    <property type="entry name" value="Clp_ATPase_C"/>
</dbReference>
<dbReference type="Gene3D" id="3.40.50.300">
    <property type="entry name" value="P-loop containing nucleotide triphosphate hydrolases"/>
    <property type="match status" value="1"/>
</dbReference>
<dbReference type="GO" id="GO:0016887">
    <property type="term" value="F:ATP hydrolysis activity"/>
    <property type="evidence" value="ECO:0007669"/>
    <property type="project" value="InterPro"/>
</dbReference>
<dbReference type="NCBIfam" id="TIGR00382">
    <property type="entry name" value="clpX"/>
    <property type="match status" value="1"/>
</dbReference>
<dbReference type="FunFam" id="3.40.50.300:FF:000005">
    <property type="entry name" value="ATP-dependent Clp protease ATP-binding subunit ClpX"/>
    <property type="match status" value="1"/>
</dbReference>
<keyword evidence="3 6" id="KW-0862">Zinc</keyword>
<comment type="caution">
    <text evidence="10">The sequence shown here is derived from an EMBL/GenBank/DDBJ whole genome shotgun (WGS) entry which is preliminary data.</text>
</comment>
<comment type="similarity">
    <text evidence="6 7">Belongs to the ClpX chaperone family.</text>
</comment>
<dbReference type="GO" id="GO:0008233">
    <property type="term" value="F:peptidase activity"/>
    <property type="evidence" value="ECO:0007669"/>
    <property type="project" value="UniProtKB-KW"/>
</dbReference>
<evidence type="ECO:0000256" key="5">
    <source>
        <dbReference type="ARBA" id="ARBA00023186"/>
    </source>
</evidence>